<dbReference type="Proteomes" id="UP000321490">
    <property type="component" value="Unassembled WGS sequence"/>
</dbReference>
<feature type="transmembrane region" description="Helical" evidence="1">
    <location>
        <begin position="320"/>
        <end position="343"/>
    </location>
</feature>
<dbReference type="GO" id="GO:0022857">
    <property type="term" value="F:transmembrane transporter activity"/>
    <property type="evidence" value="ECO:0007669"/>
    <property type="project" value="TreeGrafter"/>
</dbReference>
<name>A0A562IXA2_9ACTN</name>
<evidence type="ECO:0000313" key="3">
    <source>
        <dbReference type="Proteomes" id="UP000321490"/>
    </source>
</evidence>
<organism evidence="2 3">
    <name type="scientific">Modestobacter roseus</name>
    <dbReference type="NCBI Taxonomy" id="1181884"/>
    <lineage>
        <taxon>Bacteria</taxon>
        <taxon>Bacillati</taxon>
        <taxon>Actinomycetota</taxon>
        <taxon>Actinomycetes</taxon>
        <taxon>Geodermatophilales</taxon>
        <taxon>Geodermatophilaceae</taxon>
        <taxon>Modestobacter</taxon>
    </lineage>
</organism>
<protein>
    <submittedName>
        <fullName evidence="2">Putative ABC transport system permease protein</fullName>
    </submittedName>
</protein>
<feature type="transmembrane region" description="Helical" evidence="1">
    <location>
        <begin position="856"/>
        <end position="877"/>
    </location>
</feature>
<dbReference type="PANTHER" id="PTHR30572:SF4">
    <property type="entry name" value="ABC TRANSPORTER PERMEASE YTRF"/>
    <property type="match status" value="1"/>
</dbReference>
<dbReference type="InterPro" id="IPR050250">
    <property type="entry name" value="Macrolide_Exporter_MacB"/>
</dbReference>
<proteinExistence type="predicted"/>
<keyword evidence="1" id="KW-0472">Membrane</keyword>
<feature type="transmembrane region" description="Helical" evidence="1">
    <location>
        <begin position="406"/>
        <end position="428"/>
    </location>
</feature>
<keyword evidence="3" id="KW-1185">Reference proteome</keyword>
<dbReference type="EMBL" id="VLKF01000001">
    <property type="protein sequence ID" value="TWH75691.1"/>
    <property type="molecule type" value="Genomic_DNA"/>
</dbReference>
<feature type="transmembrane region" description="Helical" evidence="1">
    <location>
        <begin position="760"/>
        <end position="782"/>
    </location>
</feature>
<dbReference type="GO" id="GO:0005886">
    <property type="term" value="C:plasma membrane"/>
    <property type="evidence" value="ECO:0007669"/>
    <property type="project" value="TreeGrafter"/>
</dbReference>
<accession>A0A562IXA2</accession>
<dbReference type="AlphaFoldDB" id="A0A562IXA2"/>
<feature type="transmembrane region" description="Helical" evidence="1">
    <location>
        <begin position="533"/>
        <end position="553"/>
    </location>
</feature>
<feature type="transmembrane region" description="Helical" evidence="1">
    <location>
        <begin position="810"/>
        <end position="836"/>
    </location>
</feature>
<keyword evidence="1" id="KW-0812">Transmembrane</keyword>
<evidence type="ECO:0000256" key="1">
    <source>
        <dbReference type="SAM" id="Phobius"/>
    </source>
</evidence>
<evidence type="ECO:0000313" key="2">
    <source>
        <dbReference type="EMBL" id="TWH75691.1"/>
    </source>
</evidence>
<gene>
    <name evidence="2" type="ORF">JD78_04255</name>
</gene>
<dbReference type="RefSeq" id="WP_153357957.1">
    <property type="nucleotide sequence ID" value="NZ_JABGDC010000001.1"/>
</dbReference>
<feature type="transmembrane region" description="Helical" evidence="1">
    <location>
        <begin position="485"/>
        <end position="507"/>
    </location>
</feature>
<reference evidence="2 3" key="1">
    <citation type="submission" date="2019-07" db="EMBL/GenBank/DDBJ databases">
        <title>R&amp;d 2014.</title>
        <authorList>
            <person name="Klenk H.-P."/>
        </authorList>
    </citation>
    <scope>NUCLEOTIDE SEQUENCE [LARGE SCALE GENOMIC DNA]</scope>
    <source>
        <strain evidence="2 3">DSM 45764</strain>
    </source>
</reference>
<keyword evidence="1" id="KW-1133">Transmembrane helix</keyword>
<sequence length="894" mass="92254">MSRPALWRLAPWTRAPLLGLRSAAAVVAVLVTTAILACAVASAPLFLSSARSAALQQQLAQRCAEVGWAQTGIGWALADPEDGTPLYGTDGQRPPVDQDLIDAWAERDRTAVPALGTATIGQSGVRAQSLLLAGPDGEPLSTLVTALHRPDLAEHLQLLDGDLDTPGLLLPRSVARGDALTAGDELAVGGVPLPVAGVYTDLAETPDDPYWCDYELLFLNEASANSAPPPVVLATDEATFYRLATATGGARRLQQVQVDPETLSVTDAEQLLTEQAEVQAVAEPEIARLGAQVAGPVLNDRMPDAIDRARLIERGLRGPVIPVAVAGALLALVLVASAGSFWADRRATEVRLLAARGVGPVPLAGKAALELGLPALAGAALGWAASRLLVARLGPADDLDPAATTAAVWAGVAAFVVGLAAASLVAGLRARGTAERPLGAAPRWPARVPWEVALLLAAAWCWLLLEGRDAVVDDAGVAQVNGLLVAFPLLAIAGAAALLARVLSAGLPRLRRWAGRRGPAVFLAVNRLSAARLATATLLVAVTLPVAVLGYTATLTASAQTTLDAKVGVQIGAEAAVTSLSRFAPTTGIDAVGTLVERYEADAVEPDGSRVDVQVLGVDPDTFAGTAFWDESFADRPLADLVAELTGPAVDGRLPVVAAGLPTGDPGLRLGRMELPAQVVATAQVLPGRRIDGPVVLVDADRLPDVPREAGAERRAEVWTNDDPDAAVTALVDAGGARNRTLTPPLVLNTANFLGITWTFGYLSALAVFVGVIAVGGLLLYLEARSRTRVSGYVMARRLGLTRAAHLRSLLVELAGVAVAGVLLGAVLAAGAVALVYRRLDVDLLRPPTPLLDVPWAAAAGTAAVVLAVAGLAALYAQRAADRADPATVLRQDA</sequence>
<comment type="caution">
    <text evidence="2">The sequence shown here is derived from an EMBL/GenBank/DDBJ whole genome shotgun (WGS) entry which is preliminary data.</text>
</comment>
<dbReference type="PANTHER" id="PTHR30572">
    <property type="entry name" value="MEMBRANE COMPONENT OF TRANSPORTER-RELATED"/>
    <property type="match status" value="1"/>
</dbReference>
<feature type="transmembrane region" description="Helical" evidence="1">
    <location>
        <begin position="20"/>
        <end position="47"/>
    </location>
</feature>
<dbReference type="OrthoDB" id="5181597at2"/>
<feature type="transmembrane region" description="Helical" evidence="1">
    <location>
        <begin position="448"/>
        <end position="465"/>
    </location>
</feature>